<feature type="domain" description="Major facilitator superfamily (MFS) profile" evidence="7">
    <location>
        <begin position="15"/>
        <end position="492"/>
    </location>
</feature>
<keyword evidence="4 6" id="KW-1133">Transmembrane helix</keyword>
<dbReference type="Proteomes" id="UP001597079">
    <property type="component" value="Unassembled WGS sequence"/>
</dbReference>
<feature type="transmembrane region" description="Helical" evidence="6">
    <location>
        <begin position="118"/>
        <end position="139"/>
    </location>
</feature>
<keyword evidence="9" id="KW-1185">Reference proteome</keyword>
<evidence type="ECO:0000256" key="6">
    <source>
        <dbReference type="SAM" id="Phobius"/>
    </source>
</evidence>
<feature type="transmembrane region" description="Helical" evidence="6">
    <location>
        <begin position="359"/>
        <end position="379"/>
    </location>
</feature>
<dbReference type="Gene3D" id="1.20.1250.20">
    <property type="entry name" value="MFS general substrate transporter like domains"/>
    <property type="match status" value="1"/>
</dbReference>
<feature type="transmembrane region" description="Helical" evidence="6">
    <location>
        <begin position="434"/>
        <end position="452"/>
    </location>
</feature>
<accession>A0ABW4JJI0</accession>
<dbReference type="CDD" id="cd17321">
    <property type="entry name" value="MFS_MMR_MDR_like"/>
    <property type="match status" value="1"/>
</dbReference>
<keyword evidence="2" id="KW-0813">Transport</keyword>
<dbReference type="Pfam" id="PF07690">
    <property type="entry name" value="MFS_1"/>
    <property type="match status" value="2"/>
</dbReference>
<dbReference type="InterPro" id="IPR011701">
    <property type="entry name" value="MFS"/>
</dbReference>
<organism evidence="8 9">
    <name type="scientific">Alicyclobacillus fodiniaquatilis</name>
    <dbReference type="NCBI Taxonomy" id="1661150"/>
    <lineage>
        <taxon>Bacteria</taxon>
        <taxon>Bacillati</taxon>
        <taxon>Bacillota</taxon>
        <taxon>Bacilli</taxon>
        <taxon>Bacillales</taxon>
        <taxon>Alicyclobacillaceae</taxon>
        <taxon>Alicyclobacillus</taxon>
    </lineage>
</organism>
<evidence type="ECO:0000256" key="3">
    <source>
        <dbReference type="ARBA" id="ARBA00022692"/>
    </source>
</evidence>
<comment type="subcellular location">
    <subcellularLocation>
        <location evidence="1">Cell membrane</location>
        <topology evidence="1">Multi-pass membrane protein</topology>
    </subcellularLocation>
</comment>
<comment type="caution">
    <text evidence="8">The sequence shown here is derived from an EMBL/GenBank/DDBJ whole genome shotgun (WGS) entry which is preliminary data.</text>
</comment>
<keyword evidence="3 6" id="KW-0812">Transmembrane</keyword>
<dbReference type="PROSITE" id="PS50850">
    <property type="entry name" value="MFS"/>
    <property type="match status" value="1"/>
</dbReference>
<reference evidence="9" key="1">
    <citation type="journal article" date="2019" name="Int. J. Syst. Evol. Microbiol.">
        <title>The Global Catalogue of Microorganisms (GCM) 10K type strain sequencing project: providing services to taxonomists for standard genome sequencing and annotation.</title>
        <authorList>
            <consortium name="The Broad Institute Genomics Platform"/>
            <consortium name="The Broad Institute Genome Sequencing Center for Infectious Disease"/>
            <person name="Wu L."/>
            <person name="Ma J."/>
        </authorList>
    </citation>
    <scope>NUCLEOTIDE SEQUENCE [LARGE SCALE GENOMIC DNA]</scope>
    <source>
        <strain evidence="9">CGMCC 1.12286</strain>
    </source>
</reference>
<proteinExistence type="predicted"/>
<feature type="transmembrane region" description="Helical" evidence="6">
    <location>
        <begin position="87"/>
        <end position="106"/>
    </location>
</feature>
<keyword evidence="5 6" id="KW-0472">Membrane</keyword>
<sequence>MEQKLQRSAAYKWIALSNTTLGILMAAINGTILIIALPVIFDGLHVNPLKSNQTSLLLWVMLGFNVATTVFLVTFGRLSDMFGRVRLYNLGFLIFTIGSVLCAITWSKGLNGEIELIIFRLVQGIGGAFLFSNSAAILTDAFPQNQRGLALGLNQIAAVGGSVVGLVVGGLLAATGEWRFVFLVNVPVGLFGTIWAYIALKEVGDRQKHQHLDVLGNITLALGILGIMIGLTYGIMPYGSHNMGWLNPWVIFAIVGGVVMLVLFVFVESKVKNPLFHLSLFKSRPFSAGNIASFMSALARGGLQFMLIIWLQGIYLPMHGVSYEHTPLIAGLYTIPQMVGFLLAGPVSGYLSDRFGAKMFATVGLLISAFGFVMLVTLPTDFNHWLFWIYIFIIGLGLGLFSSPNSAAIMNAVPAKYRGVASGMRATFMNAGQMMSMGLFFSIVIAGLSQTLPQAMYSGLKQHDVPAQVAHSIANLPPTSSLFAALLGYNPFQSLLGPDGANILHTLPSDQANTITGKKFFPHIIEGPFHHGLALAFIISVVLLLAAAAASILRGKHFVYQDEEQKTEDLRNLELLGLIAAFQARNGLREDATAEERARLNRAVALLEQVSRRRKNALPQQ</sequence>
<evidence type="ECO:0000256" key="5">
    <source>
        <dbReference type="ARBA" id="ARBA00023136"/>
    </source>
</evidence>
<dbReference type="InterPro" id="IPR036259">
    <property type="entry name" value="MFS_trans_sf"/>
</dbReference>
<dbReference type="RefSeq" id="WP_377943565.1">
    <property type="nucleotide sequence ID" value="NZ_JBHUCX010000035.1"/>
</dbReference>
<evidence type="ECO:0000256" key="2">
    <source>
        <dbReference type="ARBA" id="ARBA00022448"/>
    </source>
</evidence>
<dbReference type="SUPFAM" id="SSF103473">
    <property type="entry name" value="MFS general substrate transporter"/>
    <property type="match status" value="2"/>
</dbReference>
<evidence type="ECO:0000313" key="9">
    <source>
        <dbReference type="Proteomes" id="UP001597079"/>
    </source>
</evidence>
<feature type="transmembrane region" description="Helical" evidence="6">
    <location>
        <begin position="212"/>
        <end position="236"/>
    </location>
</feature>
<feature type="transmembrane region" description="Helical" evidence="6">
    <location>
        <begin position="248"/>
        <end position="267"/>
    </location>
</feature>
<dbReference type="InterPro" id="IPR020846">
    <property type="entry name" value="MFS_dom"/>
</dbReference>
<feature type="transmembrane region" description="Helical" evidence="6">
    <location>
        <begin position="21"/>
        <end position="41"/>
    </location>
</feature>
<dbReference type="Gene3D" id="1.20.1720.10">
    <property type="entry name" value="Multidrug resistance protein D"/>
    <property type="match status" value="1"/>
</dbReference>
<evidence type="ECO:0000256" key="1">
    <source>
        <dbReference type="ARBA" id="ARBA00004651"/>
    </source>
</evidence>
<protein>
    <submittedName>
        <fullName evidence="8">MFS transporter</fullName>
    </submittedName>
</protein>
<dbReference type="PANTHER" id="PTHR23501">
    <property type="entry name" value="MAJOR FACILITATOR SUPERFAMILY"/>
    <property type="match status" value="1"/>
</dbReference>
<name>A0ABW4JJI0_9BACL</name>
<feature type="transmembrane region" description="Helical" evidence="6">
    <location>
        <begin position="331"/>
        <end position="352"/>
    </location>
</feature>
<evidence type="ECO:0000256" key="4">
    <source>
        <dbReference type="ARBA" id="ARBA00022989"/>
    </source>
</evidence>
<dbReference type="PANTHER" id="PTHR23501:SF5">
    <property type="entry name" value="TRANSPORT PROTEIN"/>
    <property type="match status" value="1"/>
</dbReference>
<gene>
    <name evidence="8" type="ORF">ACFSB2_13335</name>
</gene>
<feature type="transmembrane region" description="Helical" evidence="6">
    <location>
        <begin position="288"/>
        <end position="311"/>
    </location>
</feature>
<dbReference type="EMBL" id="JBHUCX010000035">
    <property type="protein sequence ID" value="MFD1675678.1"/>
    <property type="molecule type" value="Genomic_DNA"/>
</dbReference>
<evidence type="ECO:0000313" key="8">
    <source>
        <dbReference type="EMBL" id="MFD1675678.1"/>
    </source>
</evidence>
<feature type="transmembrane region" description="Helical" evidence="6">
    <location>
        <begin position="180"/>
        <end position="200"/>
    </location>
</feature>
<feature type="transmembrane region" description="Helical" evidence="6">
    <location>
        <begin position="385"/>
        <end position="413"/>
    </location>
</feature>
<feature type="transmembrane region" description="Helical" evidence="6">
    <location>
        <begin position="151"/>
        <end position="174"/>
    </location>
</feature>
<feature type="transmembrane region" description="Helical" evidence="6">
    <location>
        <begin position="56"/>
        <end position="75"/>
    </location>
</feature>
<evidence type="ECO:0000259" key="7">
    <source>
        <dbReference type="PROSITE" id="PS50850"/>
    </source>
</evidence>
<feature type="transmembrane region" description="Helical" evidence="6">
    <location>
        <begin position="529"/>
        <end position="553"/>
    </location>
</feature>